<evidence type="ECO:0000256" key="4">
    <source>
        <dbReference type="RuleBase" id="RU004262"/>
    </source>
</evidence>
<dbReference type="InterPro" id="IPR033906">
    <property type="entry name" value="Lipase_N"/>
</dbReference>
<dbReference type="PANTHER" id="PTHR11610:SF173">
    <property type="entry name" value="LIPASE DOMAIN-CONTAINING PROTEIN-RELATED"/>
    <property type="match status" value="1"/>
</dbReference>
<accession>A0AAN8ZW60</accession>
<dbReference type="GO" id="GO:0016042">
    <property type="term" value="P:lipid catabolic process"/>
    <property type="evidence" value="ECO:0007669"/>
    <property type="project" value="TreeGrafter"/>
</dbReference>
<name>A0AAN8ZW60_HALRR</name>
<evidence type="ECO:0000256" key="2">
    <source>
        <dbReference type="ARBA" id="ARBA00010701"/>
    </source>
</evidence>
<organism evidence="7 8">
    <name type="scientific">Halocaridina rubra</name>
    <name type="common">Hawaiian red shrimp</name>
    <dbReference type="NCBI Taxonomy" id="373956"/>
    <lineage>
        <taxon>Eukaryota</taxon>
        <taxon>Metazoa</taxon>
        <taxon>Ecdysozoa</taxon>
        <taxon>Arthropoda</taxon>
        <taxon>Crustacea</taxon>
        <taxon>Multicrustacea</taxon>
        <taxon>Malacostraca</taxon>
        <taxon>Eumalacostraca</taxon>
        <taxon>Eucarida</taxon>
        <taxon>Decapoda</taxon>
        <taxon>Pleocyemata</taxon>
        <taxon>Caridea</taxon>
        <taxon>Atyoidea</taxon>
        <taxon>Atyidae</taxon>
        <taxon>Halocaridina</taxon>
    </lineage>
</organism>
<keyword evidence="8" id="KW-1185">Reference proteome</keyword>
<feature type="domain" description="Lipase" evidence="6">
    <location>
        <begin position="20"/>
        <end position="312"/>
    </location>
</feature>
<protein>
    <recommendedName>
        <fullName evidence="6">Lipase domain-containing protein</fullName>
    </recommendedName>
</protein>
<dbReference type="Pfam" id="PF00151">
    <property type="entry name" value="Lipase"/>
    <property type="match status" value="1"/>
</dbReference>
<gene>
    <name evidence="7" type="ORF">SK128_026955</name>
</gene>
<feature type="transmembrane region" description="Helical" evidence="5">
    <location>
        <begin position="329"/>
        <end position="355"/>
    </location>
</feature>
<evidence type="ECO:0000256" key="1">
    <source>
        <dbReference type="ARBA" id="ARBA00004613"/>
    </source>
</evidence>
<dbReference type="AlphaFoldDB" id="A0AAN8ZW60"/>
<comment type="similarity">
    <text evidence="2 4">Belongs to the AB hydrolase superfamily. Lipase family.</text>
</comment>
<evidence type="ECO:0000256" key="5">
    <source>
        <dbReference type="SAM" id="Phobius"/>
    </source>
</evidence>
<evidence type="ECO:0000313" key="7">
    <source>
        <dbReference type="EMBL" id="KAK7070911.1"/>
    </source>
</evidence>
<dbReference type="InterPro" id="IPR000734">
    <property type="entry name" value="TAG_lipase"/>
</dbReference>
<feature type="non-terminal residue" evidence="7">
    <location>
        <position position="1"/>
    </location>
</feature>
<dbReference type="PRINTS" id="PR00821">
    <property type="entry name" value="TAGLIPASE"/>
</dbReference>
<dbReference type="InterPro" id="IPR013818">
    <property type="entry name" value="Lipase"/>
</dbReference>
<keyword evidence="3" id="KW-0964">Secreted</keyword>
<dbReference type="Proteomes" id="UP001381693">
    <property type="component" value="Unassembled WGS sequence"/>
</dbReference>
<sequence length="394" mass="43334">LVNLLVRSEESPIPMNYVETFHLWSRKHQIVPQSIVAGSQQTLIAAHFYPRHTYVIVHGFLGTGTDDWIISIKNALLQREDCNVISVSWKSGTTSAGYYVIQARVKDVGEDISKLLRYLEQMVGLTPDLIHLVGHSLGAHVVGFVGKHFNGTIPRITGLDPAGLMYHQAEPSERLDKSDATFVDIIHTHGCTTILSAWSDCYGIDENLGDADFWPNGGERQPACQEGGDGDKLVRAGSDCNHGMAYVLYAESIQYPTSTTRYLARPCTEWRLFNNGACPCYQPGHPVQYMGYNVNPAVSGIFYLNTSNTAPYALLDYDCPPGSFSALQLIGLILLSILMLIMMLVVVAVVVQQYYGIPIFTRLRAALGIEGVTFHGLPESTSSQLLAADHQVVT</sequence>
<dbReference type="InterPro" id="IPR029058">
    <property type="entry name" value="AB_hydrolase_fold"/>
</dbReference>
<keyword evidence="5" id="KW-0812">Transmembrane</keyword>
<dbReference type="Gene3D" id="3.40.50.1820">
    <property type="entry name" value="alpha/beta hydrolase"/>
    <property type="match status" value="1"/>
</dbReference>
<dbReference type="SUPFAM" id="SSF53474">
    <property type="entry name" value="alpha/beta-Hydrolases"/>
    <property type="match status" value="1"/>
</dbReference>
<comment type="subcellular location">
    <subcellularLocation>
        <location evidence="1">Secreted</location>
    </subcellularLocation>
</comment>
<dbReference type="GO" id="GO:0016298">
    <property type="term" value="F:lipase activity"/>
    <property type="evidence" value="ECO:0007669"/>
    <property type="project" value="InterPro"/>
</dbReference>
<evidence type="ECO:0000256" key="3">
    <source>
        <dbReference type="ARBA" id="ARBA00022525"/>
    </source>
</evidence>
<dbReference type="EMBL" id="JAXCGZ010015193">
    <property type="protein sequence ID" value="KAK7070911.1"/>
    <property type="molecule type" value="Genomic_DNA"/>
</dbReference>
<proteinExistence type="inferred from homology"/>
<comment type="caution">
    <text evidence="7">The sequence shown here is derived from an EMBL/GenBank/DDBJ whole genome shotgun (WGS) entry which is preliminary data.</text>
</comment>
<reference evidence="7 8" key="1">
    <citation type="submission" date="2023-11" db="EMBL/GenBank/DDBJ databases">
        <title>Halocaridina rubra genome assembly.</title>
        <authorList>
            <person name="Smith C."/>
        </authorList>
    </citation>
    <scope>NUCLEOTIDE SEQUENCE [LARGE SCALE GENOMIC DNA]</scope>
    <source>
        <strain evidence="7">EP-1</strain>
        <tissue evidence="7">Whole</tissue>
    </source>
</reference>
<dbReference type="GO" id="GO:0005615">
    <property type="term" value="C:extracellular space"/>
    <property type="evidence" value="ECO:0007669"/>
    <property type="project" value="TreeGrafter"/>
</dbReference>
<dbReference type="CDD" id="cd00707">
    <property type="entry name" value="Pancreat_lipase_like"/>
    <property type="match status" value="1"/>
</dbReference>
<keyword evidence="5" id="KW-0472">Membrane</keyword>
<dbReference type="PANTHER" id="PTHR11610">
    <property type="entry name" value="LIPASE"/>
    <property type="match status" value="1"/>
</dbReference>
<evidence type="ECO:0000259" key="6">
    <source>
        <dbReference type="Pfam" id="PF00151"/>
    </source>
</evidence>
<keyword evidence="5" id="KW-1133">Transmembrane helix</keyword>
<evidence type="ECO:0000313" key="8">
    <source>
        <dbReference type="Proteomes" id="UP001381693"/>
    </source>
</evidence>